<evidence type="ECO:0000313" key="2">
    <source>
        <dbReference type="Proteomes" id="UP000799776"/>
    </source>
</evidence>
<keyword evidence="2" id="KW-1185">Reference proteome</keyword>
<dbReference type="OrthoDB" id="5327538at2759"/>
<organism evidence="1 2">
    <name type="scientific">Saccharata proteae CBS 121410</name>
    <dbReference type="NCBI Taxonomy" id="1314787"/>
    <lineage>
        <taxon>Eukaryota</taxon>
        <taxon>Fungi</taxon>
        <taxon>Dikarya</taxon>
        <taxon>Ascomycota</taxon>
        <taxon>Pezizomycotina</taxon>
        <taxon>Dothideomycetes</taxon>
        <taxon>Dothideomycetes incertae sedis</taxon>
        <taxon>Botryosphaeriales</taxon>
        <taxon>Saccharataceae</taxon>
        <taxon>Saccharata</taxon>
    </lineage>
</organism>
<sequence length="303" mass="35661">MSGLDSEKPIRDTYTRNKILGRQAQQLANIDNIKASKHIGSITFSDEDGKTVIGPTTGDGTRHMPLLGPFDNARDYYVAWCEEHLKLIADRQLCVRFPINAYLIYKYLKKTAEEGRWDNFEGKYENGPFSTKQVEDDDWEPIYSAELTNGIVGPTGWKYARVVPRYEAFGPSLFAVDMKKMQNGEIYENEDDGDLTRYLKKERKSLVKFHGQPDKIRRLMFGLNCGRDIKWEQALQLLRAMNFHLQRKLELRTDWNARWDWEDLRKEWMEEHKYDERLQSLRADVKKKPGLESWNQRDRSILD</sequence>
<dbReference type="Proteomes" id="UP000799776">
    <property type="component" value="Unassembled WGS sequence"/>
</dbReference>
<protein>
    <submittedName>
        <fullName evidence="1">Uncharacterized protein</fullName>
    </submittedName>
</protein>
<evidence type="ECO:0000313" key="1">
    <source>
        <dbReference type="EMBL" id="KAF2084044.1"/>
    </source>
</evidence>
<name>A0A9P4LUD8_9PEZI</name>
<reference evidence="1" key="1">
    <citation type="journal article" date="2020" name="Stud. Mycol.">
        <title>101 Dothideomycetes genomes: a test case for predicting lifestyles and emergence of pathogens.</title>
        <authorList>
            <person name="Haridas S."/>
            <person name="Albert R."/>
            <person name="Binder M."/>
            <person name="Bloem J."/>
            <person name="Labutti K."/>
            <person name="Salamov A."/>
            <person name="Andreopoulos B."/>
            <person name="Baker S."/>
            <person name="Barry K."/>
            <person name="Bills G."/>
            <person name="Bluhm B."/>
            <person name="Cannon C."/>
            <person name="Castanera R."/>
            <person name="Culley D."/>
            <person name="Daum C."/>
            <person name="Ezra D."/>
            <person name="Gonzalez J."/>
            <person name="Henrissat B."/>
            <person name="Kuo A."/>
            <person name="Liang C."/>
            <person name="Lipzen A."/>
            <person name="Lutzoni F."/>
            <person name="Magnuson J."/>
            <person name="Mondo S."/>
            <person name="Nolan M."/>
            <person name="Ohm R."/>
            <person name="Pangilinan J."/>
            <person name="Park H.-J."/>
            <person name="Ramirez L."/>
            <person name="Alfaro M."/>
            <person name="Sun H."/>
            <person name="Tritt A."/>
            <person name="Yoshinaga Y."/>
            <person name="Zwiers L.-H."/>
            <person name="Turgeon B."/>
            <person name="Goodwin S."/>
            <person name="Spatafora J."/>
            <person name="Crous P."/>
            <person name="Grigoriev I."/>
        </authorList>
    </citation>
    <scope>NUCLEOTIDE SEQUENCE</scope>
    <source>
        <strain evidence="1">CBS 121410</strain>
    </source>
</reference>
<comment type="caution">
    <text evidence="1">The sequence shown here is derived from an EMBL/GenBank/DDBJ whole genome shotgun (WGS) entry which is preliminary data.</text>
</comment>
<gene>
    <name evidence="1" type="ORF">K490DRAFT_50028</name>
</gene>
<accession>A0A9P4LUD8</accession>
<dbReference type="EMBL" id="ML978747">
    <property type="protein sequence ID" value="KAF2084044.1"/>
    <property type="molecule type" value="Genomic_DNA"/>
</dbReference>
<dbReference type="AlphaFoldDB" id="A0A9P4LUD8"/>
<proteinExistence type="predicted"/>